<proteinExistence type="inferred from homology"/>
<evidence type="ECO:0000313" key="10">
    <source>
        <dbReference type="EMBL" id="GBG04119.1"/>
    </source>
</evidence>
<evidence type="ECO:0000256" key="1">
    <source>
        <dbReference type="ARBA" id="ARBA00004651"/>
    </source>
</evidence>
<feature type="transmembrane region" description="Helical" evidence="8">
    <location>
        <begin position="31"/>
        <end position="48"/>
    </location>
</feature>
<dbReference type="RefSeq" id="WP_117117325.1">
    <property type="nucleotide sequence ID" value="NZ_BFBY01000001.1"/>
</dbReference>
<keyword evidence="2" id="KW-1003">Cell membrane</keyword>
<evidence type="ECO:0000256" key="3">
    <source>
        <dbReference type="ARBA" id="ARBA00022519"/>
    </source>
</evidence>
<dbReference type="GO" id="GO:0015744">
    <property type="term" value="P:succinate transport"/>
    <property type="evidence" value="ECO:0007669"/>
    <property type="project" value="TreeGrafter"/>
</dbReference>
<feature type="transmembrane region" description="Helical" evidence="8">
    <location>
        <begin position="82"/>
        <end position="101"/>
    </location>
</feature>
<evidence type="ECO:0000256" key="4">
    <source>
        <dbReference type="ARBA" id="ARBA00022692"/>
    </source>
</evidence>
<keyword evidence="6 8" id="KW-0472">Membrane</keyword>
<accession>A0A2Z6TQW0</accession>
<dbReference type="PANTHER" id="PTHR34390">
    <property type="entry name" value="UPF0442 PROTEIN YJJB-RELATED"/>
    <property type="match status" value="1"/>
</dbReference>
<feature type="transmembrane region" description="Helical" evidence="8">
    <location>
        <begin position="121"/>
        <end position="143"/>
    </location>
</feature>
<dbReference type="InterPro" id="IPR050539">
    <property type="entry name" value="ThrE_Dicarb/AminoAcid_Exp"/>
</dbReference>
<feature type="domain" description="Threonine/Serine exporter ThrE" evidence="9">
    <location>
        <begin position="11"/>
        <end position="137"/>
    </location>
</feature>
<dbReference type="InterPro" id="IPR024528">
    <property type="entry name" value="ThrE_2"/>
</dbReference>
<dbReference type="Proteomes" id="UP000257317">
    <property type="component" value="Unassembled WGS sequence"/>
</dbReference>
<comment type="caution">
    <text evidence="10">The sequence shown here is derived from an EMBL/GenBank/DDBJ whole genome shotgun (WGS) entry which is preliminary data.</text>
</comment>
<keyword evidence="3" id="KW-0997">Cell inner membrane</keyword>
<evidence type="ECO:0000256" key="7">
    <source>
        <dbReference type="ARBA" id="ARBA00034125"/>
    </source>
</evidence>
<evidence type="ECO:0000256" key="2">
    <source>
        <dbReference type="ARBA" id="ARBA00022475"/>
    </source>
</evidence>
<feature type="transmembrane region" description="Helical" evidence="8">
    <location>
        <begin position="6"/>
        <end position="24"/>
    </location>
</feature>
<comment type="similarity">
    <text evidence="7">Belongs to the ThrE exporter (TC 2.A.79) family.</text>
</comment>
<reference evidence="11" key="1">
    <citation type="submission" date="2018-03" db="EMBL/GenBank/DDBJ databases">
        <title>New taxa in the Lactobacillus gasseri group.</title>
        <authorList>
            <person name="Tanizawa Y."/>
            <person name="Tohno M."/>
            <person name="Endo A."/>
            <person name="Arita M."/>
        </authorList>
    </citation>
    <scope>NUCLEOTIDE SEQUENCE [LARGE SCALE GENOMIC DNA]</scope>
    <source>
        <strain evidence="11">DSM 24759</strain>
    </source>
</reference>
<feature type="transmembrane region" description="Helical" evidence="8">
    <location>
        <begin position="54"/>
        <end position="75"/>
    </location>
</feature>
<keyword evidence="4 8" id="KW-0812">Transmembrane</keyword>
<name>A0A2Z6TQW0_9LACO</name>
<dbReference type="PANTHER" id="PTHR34390:SF1">
    <property type="entry name" value="SUCCINATE TRANSPORTER SUBUNIT YJJB-RELATED"/>
    <property type="match status" value="1"/>
</dbReference>
<comment type="subcellular location">
    <subcellularLocation>
        <location evidence="1">Cell membrane</location>
        <topology evidence="1">Multi-pass membrane protein</topology>
    </subcellularLocation>
</comment>
<gene>
    <name evidence="10" type="ORF">LrDSM24759_00330</name>
</gene>
<protein>
    <submittedName>
        <fullName evidence="10">Membrane protein</fullName>
    </submittedName>
</protein>
<keyword evidence="5 8" id="KW-1133">Transmembrane helix</keyword>
<organism evidence="10 11">
    <name type="scientific">Lactobacillus rodentium</name>
    <dbReference type="NCBI Taxonomy" id="947835"/>
    <lineage>
        <taxon>Bacteria</taxon>
        <taxon>Bacillati</taxon>
        <taxon>Bacillota</taxon>
        <taxon>Bacilli</taxon>
        <taxon>Lactobacillales</taxon>
        <taxon>Lactobacillaceae</taxon>
        <taxon>Lactobacillus</taxon>
    </lineage>
</organism>
<dbReference type="Pfam" id="PF12821">
    <property type="entry name" value="ThrE_2"/>
    <property type="match status" value="1"/>
</dbReference>
<evidence type="ECO:0000256" key="8">
    <source>
        <dbReference type="SAM" id="Phobius"/>
    </source>
</evidence>
<dbReference type="GO" id="GO:0005886">
    <property type="term" value="C:plasma membrane"/>
    <property type="evidence" value="ECO:0007669"/>
    <property type="project" value="UniProtKB-SubCell"/>
</dbReference>
<evidence type="ECO:0000256" key="5">
    <source>
        <dbReference type="ARBA" id="ARBA00022989"/>
    </source>
</evidence>
<evidence type="ECO:0000256" key="6">
    <source>
        <dbReference type="ARBA" id="ARBA00023136"/>
    </source>
</evidence>
<sequence length="156" mass="17290">MPYWLEILINFSFAWIASVGFALIINVPHRALILCGLSGAAGWMVYWWDIQLHFGRLASNLLGTLIVGILGIIFARIKKCPVTVFNIPGIVPLVPGVPAYQAVRAMVEGHMNKAEDLIMKIAIVAIAIAMGFMLAQMVGEVIIRIHRNRKSRKNLL</sequence>
<evidence type="ECO:0000313" key="11">
    <source>
        <dbReference type="Proteomes" id="UP000257317"/>
    </source>
</evidence>
<keyword evidence="11" id="KW-1185">Reference proteome</keyword>
<dbReference type="EMBL" id="BFBY01000001">
    <property type="protein sequence ID" value="GBG04119.1"/>
    <property type="molecule type" value="Genomic_DNA"/>
</dbReference>
<evidence type="ECO:0000259" key="9">
    <source>
        <dbReference type="Pfam" id="PF12821"/>
    </source>
</evidence>
<dbReference type="OrthoDB" id="9810047at2"/>
<dbReference type="AlphaFoldDB" id="A0A2Z6TQW0"/>